<dbReference type="PROSITE" id="PS00154">
    <property type="entry name" value="ATPASE_E1_E2"/>
    <property type="match status" value="1"/>
</dbReference>
<organism evidence="25">
    <name type="scientific">Clostridioides difficile</name>
    <name type="common">Peptoclostridium difficile</name>
    <dbReference type="NCBI Taxonomy" id="1496"/>
    <lineage>
        <taxon>Bacteria</taxon>
        <taxon>Bacillati</taxon>
        <taxon>Bacillota</taxon>
        <taxon>Clostridia</taxon>
        <taxon>Peptostreptococcales</taxon>
        <taxon>Peptostreptococcaceae</taxon>
        <taxon>Clostridioides</taxon>
    </lineage>
</organism>
<dbReference type="InterPro" id="IPR036163">
    <property type="entry name" value="HMA_dom_sf"/>
</dbReference>
<dbReference type="SFLD" id="SFLDG00002">
    <property type="entry name" value="C1.7:_P-type_atpase_like"/>
    <property type="match status" value="1"/>
</dbReference>
<evidence type="ECO:0000256" key="10">
    <source>
        <dbReference type="ARBA" id="ARBA00022796"/>
    </source>
</evidence>
<dbReference type="InterPro" id="IPR001757">
    <property type="entry name" value="P_typ_ATPase"/>
</dbReference>
<dbReference type="InterPro" id="IPR036412">
    <property type="entry name" value="HAD-like_sf"/>
</dbReference>
<reference evidence="25" key="1">
    <citation type="submission" date="2014-07" db="EMBL/GenBank/DDBJ databases">
        <authorList>
            <person name="Monot Marc"/>
        </authorList>
    </citation>
    <scope>NUCLEOTIDE SEQUENCE</scope>
    <source>
        <strain evidence="25">7032989</strain>
        <strain evidence="24">7032994</strain>
    </source>
</reference>
<dbReference type="GO" id="GO:0043682">
    <property type="term" value="F:P-type divalent copper transporter activity"/>
    <property type="evidence" value="ECO:0007669"/>
    <property type="project" value="TreeGrafter"/>
</dbReference>
<dbReference type="InterPro" id="IPR006121">
    <property type="entry name" value="HMA_dom"/>
</dbReference>
<evidence type="ECO:0000256" key="5">
    <source>
        <dbReference type="ARBA" id="ARBA00022448"/>
    </source>
</evidence>
<dbReference type="GO" id="GO:0005524">
    <property type="term" value="F:ATP binding"/>
    <property type="evidence" value="ECO:0007669"/>
    <property type="project" value="UniProtKB-UniRule"/>
</dbReference>
<evidence type="ECO:0000256" key="12">
    <source>
        <dbReference type="ARBA" id="ARBA00022842"/>
    </source>
</evidence>
<evidence type="ECO:0000313" key="23">
    <source>
        <dbReference type="EMBL" id="CDS88251.1"/>
    </source>
</evidence>
<dbReference type="SFLD" id="SFLDS00003">
    <property type="entry name" value="Haloacid_Dehalogenase"/>
    <property type="match status" value="1"/>
</dbReference>
<feature type="transmembrane region" description="Helical" evidence="21">
    <location>
        <begin position="210"/>
        <end position="228"/>
    </location>
</feature>
<evidence type="ECO:0000256" key="9">
    <source>
        <dbReference type="ARBA" id="ARBA00022741"/>
    </source>
</evidence>
<comment type="subcellular location">
    <subcellularLocation>
        <location evidence="1">Cell membrane</location>
        <topology evidence="1">Multi-pass membrane protein</topology>
    </subcellularLocation>
</comment>
<evidence type="ECO:0000259" key="22">
    <source>
        <dbReference type="PROSITE" id="PS50846"/>
    </source>
</evidence>
<feature type="transmembrane region" description="Helical" evidence="21">
    <location>
        <begin position="167"/>
        <end position="190"/>
    </location>
</feature>
<keyword evidence="12" id="KW-0460">Magnesium</keyword>
<evidence type="ECO:0000256" key="1">
    <source>
        <dbReference type="ARBA" id="ARBA00004651"/>
    </source>
</evidence>
<feature type="domain" description="HMA" evidence="22">
    <location>
        <begin position="6"/>
        <end position="72"/>
    </location>
</feature>
<dbReference type="GO" id="GO:0055070">
    <property type="term" value="P:copper ion homeostasis"/>
    <property type="evidence" value="ECO:0007669"/>
    <property type="project" value="TreeGrafter"/>
</dbReference>
<keyword evidence="10" id="KW-0187">Copper transport</keyword>
<dbReference type="InterPro" id="IPR018303">
    <property type="entry name" value="ATPase_P-typ_P_site"/>
</dbReference>
<feature type="transmembrane region" description="Helical" evidence="21">
    <location>
        <begin position="460"/>
        <end position="482"/>
    </location>
</feature>
<dbReference type="SUPFAM" id="SSF55008">
    <property type="entry name" value="HMA, heavy metal-associated domain"/>
    <property type="match status" value="2"/>
</dbReference>
<keyword evidence="17 21" id="KW-0472">Membrane</keyword>
<dbReference type="InterPro" id="IPR044492">
    <property type="entry name" value="P_typ_ATPase_HD_dom"/>
</dbReference>
<evidence type="ECO:0000256" key="6">
    <source>
        <dbReference type="ARBA" id="ARBA00022692"/>
    </source>
</evidence>
<feature type="transmembrane region" description="Helical" evidence="21">
    <location>
        <begin position="280"/>
        <end position="298"/>
    </location>
</feature>
<dbReference type="SUPFAM" id="SSF81665">
    <property type="entry name" value="Calcium ATPase, transmembrane domain M"/>
    <property type="match status" value="1"/>
</dbReference>
<dbReference type="InterPro" id="IPR023214">
    <property type="entry name" value="HAD_sf"/>
</dbReference>
<keyword evidence="11 21" id="KW-0067">ATP-binding</keyword>
<keyword evidence="15" id="KW-0186">Copper</keyword>
<keyword evidence="7 21" id="KW-0479">Metal-binding</keyword>
<dbReference type="SFLD" id="SFLDF00027">
    <property type="entry name" value="p-type_atpase"/>
    <property type="match status" value="1"/>
</dbReference>
<dbReference type="SUPFAM" id="SSF81653">
    <property type="entry name" value="Calcium ATPase, transduction domain A"/>
    <property type="match status" value="1"/>
</dbReference>
<evidence type="ECO:0000256" key="4">
    <source>
        <dbReference type="ARBA" id="ARBA00015102"/>
    </source>
</evidence>
<dbReference type="GO" id="GO:0140581">
    <property type="term" value="F:P-type monovalent copper transporter activity"/>
    <property type="evidence" value="ECO:0007669"/>
    <property type="project" value="UniProtKB-EC"/>
</dbReference>
<keyword evidence="14 21" id="KW-1133">Transmembrane helix</keyword>
<comment type="similarity">
    <text evidence="2 21">Belongs to the cation transport ATPase (P-type) (TC 3.A.3) family. Type IB subfamily.</text>
</comment>
<dbReference type="SUPFAM" id="SSF56784">
    <property type="entry name" value="HAD-like"/>
    <property type="match status" value="1"/>
</dbReference>
<dbReference type="FunFam" id="3.40.50.1000:FF:000031">
    <property type="entry name" value="Probable copper-transporting ATPase HMA5"/>
    <property type="match status" value="1"/>
</dbReference>
<dbReference type="KEGG" id="pdf:CD630DERM_21150"/>
<dbReference type="InterPro" id="IPR027256">
    <property type="entry name" value="P-typ_ATPase_IB"/>
</dbReference>
<proteinExistence type="inferred from homology"/>
<dbReference type="EMBL" id="LK932406">
    <property type="protein sequence ID" value="CDS88367.1"/>
    <property type="molecule type" value="Genomic_DNA"/>
</dbReference>
<dbReference type="NCBIfam" id="TIGR00003">
    <property type="entry name" value="copper ion binding protein"/>
    <property type="match status" value="2"/>
</dbReference>
<dbReference type="PRINTS" id="PR00119">
    <property type="entry name" value="CATATPASE"/>
</dbReference>
<name>A0A069AUF2_CLODI</name>
<feature type="transmembrane region" description="Helical" evidence="21">
    <location>
        <begin position="432"/>
        <end position="454"/>
    </location>
</feature>
<dbReference type="PRINTS" id="PR00942">
    <property type="entry name" value="CUATPASEI"/>
</dbReference>
<gene>
    <name evidence="24" type="primary">copA</name>
    <name evidence="25" type="ORF">BN1095_330292</name>
    <name evidence="23" type="ORF">BN1096_670032</name>
    <name evidence="24" type="ORF">BN1097_670033</name>
</gene>
<evidence type="ECO:0000256" key="15">
    <source>
        <dbReference type="ARBA" id="ARBA00023008"/>
    </source>
</evidence>
<dbReference type="FunFam" id="3.30.70.100:FF:000005">
    <property type="entry name" value="Copper-exporting P-type ATPase A"/>
    <property type="match status" value="2"/>
</dbReference>
<dbReference type="PRINTS" id="PR00943">
    <property type="entry name" value="CUATPASE"/>
</dbReference>
<dbReference type="Gene3D" id="3.40.50.1000">
    <property type="entry name" value="HAD superfamily/HAD-like"/>
    <property type="match status" value="1"/>
</dbReference>
<evidence type="ECO:0000313" key="25">
    <source>
        <dbReference type="EMBL" id="CDT16079.1"/>
    </source>
</evidence>
<dbReference type="GO" id="GO:0016887">
    <property type="term" value="F:ATP hydrolysis activity"/>
    <property type="evidence" value="ECO:0007669"/>
    <property type="project" value="InterPro"/>
</dbReference>
<feature type="transmembrane region" description="Helical" evidence="21">
    <location>
        <begin position="248"/>
        <end position="268"/>
    </location>
</feature>
<dbReference type="InterPro" id="IPR006122">
    <property type="entry name" value="HMA_Cu_ion-bd"/>
</dbReference>
<dbReference type="Pfam" id="PF00403">
    <property type="entry name" value="HMA"/>
    <property type="match status" value="2"/>
</dbReference>
<evidence type="ECO:0000256" key="8">
    <source>
        <dbReference type="ARBA" id="ARBA00022737"/>
    </source>
</evidence>
<dbReference type="EMBL" id="LK932521">
    <property type="protein sequence ID" value="CDS88251.1"/>
    <property type="molecule type" value="Genomic_DNA"/>
</dbReference>
<keyword evidence="8" id="KW-0677">Repeat</keyword>
<dbReference type="GO" id="GO:0005507">
    <property type="term" value="F:copper ion binding"/>
    <property type="evidence" value="ECO:0007669"/>
    <property type="project" value="InterPro"/>
</dbReference>
<evidence type="ECO:0000256" key="17">
    <source>
        <dbReference type="ARBA" id="ARBA00023136"/>
    </source>
</evidence>
<dbReference type="NCBIfam" id="TIGR01494">
    <property type="entry name" value="ATPase_P-type"/>
    <property type="match status" value="1"/>
</dbReference>
<dbReference type="Gene3D" id="2.70.150.10">
    <property type="entry name" value="Calcium-transporting ATPase, cytoplasmic transduction domain A"/>
    <property type="match status" value="1"/>
</dbReference>
<protein>
    <recommendedName>
        <fullName evidence="4">Copper-exporting P-type ATPase</fullName>
        <ecNumber evidence="3">7.2.2.8</ecNumber>
    </recommendedName>
    <alternativeName>
        <fullName evidence="18">Copper-exporting P-type ATPase A</fullName>
    </alternativeName>
    <alternativeName>
        <fullName evidence="19">Cu(+)-exporting ATPase</fullName>
    </alternativeName>
</protein>
<dbReference type="CDD" id="cd02094">
    <property type="entry name" value="P-type_ATPase_Cu-like"/>
    <property type="match status" value="1"/>
</dbReference>
<evidence type="ECO:0000256" key="19">
    <source>
        <dbReference type="ARBA" id="ARBA00033239"/>
    </source>
</evidence>
<keyword evidence="16" id="KW-0406">Ion transport</keyword>
<dbReference type="PANTHER" id="PTHR43520">
    <property type="entry name" value="ATP7, ISOFORM B"/>
    <property type="match status" value="1"/>
</dbReference>
<dbReference type="Gene3D" id="3.30.70.100">
    <property type="match status" value="2"/>
</dbReference>
<evidence type="ECO:0000256" key="21">
    <source>
        <dbReference type="RuleBase" id="RU362081"/>
    </source>
</evidence>
<dbReference type="PANTHER" id="PTHR43520:SF8">
    <property type="entry name" value="P-TYPE CU(+) TRANSPORTER"/>
    <property type="match status" value="1"/>
</dbReference>
<dbReference type="InterPro" id="IPR023298">
    <property type="entry name" value="ATPase_P-typ_TM_dom_sf"/>
</dbReference>
<evidence type="ECO:0000256" key="14">
    <source>
        <dbReference type="ARBA" id="ARBA00022989"/>
    </source>
</evidence>
<accession>A0A069AUF2</accession>
<dbReference type="AlphaFoldDB" id="A0A069AUF2"/>
<keyword evidence="9 21" id="KW-0547">Nucleotide-binding</keyword>
<feature type="transmembrane region" description="Helical" evidence="21">
    <location>
        <begin position="775"/>
        <end position="797"/>
    </location>
</feature>
<dbReference type="InterPro" id="IPR059000">
    <property type="entry name" value="ATPase_P-type_domA"/>
</dbReference>
<keyword evidence="21" id="KW-1003">Cell membrane</keyword>
<dbReference type="InterPro" id="IPR008250">
    <property type="entry name" value="ATPase_P-typ_transduc_dom_A_sf"/>
</dbReference>
<feature type="transmembrane region" description="Helical" evidence="21">
    <location>
        <begin position="803"/>
        <end position="822"/>
    </location>
</feature>
<evidence type="ECO:0000256" key="20">
    <source>
        <dbReference type="ARBA" id="ARBA00049289"/>
    </source>
</evidence>
<dbReference type="CDD" id="cd00371">
    <property type="entry name" value="HMA"/>
    <property type="match status" value="2"/>
</dbReference>
<dbReference type="Gene3D" id="3.40.1110.10">
    <property type="entry name" value="Calcium-transporting ATPase, cytoplasmic domain N"/>
    <property type="match status" value="1"/>
</dbReference>
<keyword evidence="25" id="KW-0378">Hydrolase</keyword>
<dbReference type="NCBIfam" id="TIGR01511">
    <property type="entry name" value="ATPase-IB1_Cu"/>
    <property type="match status" value="1"/>
</dbReference>
<comment type="catalytic activity">
    <reaction evidence="20">
        <text>Cu(+)(in) + ATP + H2O = Cu(+)(out) + ADP + phosphate + H(+)</text>
        <dbReference type="Rhea" id="RHEA:25792"/>
        <dbReference type="ChEBI" id="CHEBI:15377"/>
        <dbReference type="ChEBI" id="CHEBI:15378"/>
        <dbReference type="ChEBI" id="CHEBI:30616"/>
        <dbReference type="ChEBI" id="CHEBI:43474"/>
        <dbReference type="ChEBI" id="CHEBI:49552"/>
        <dbReference type="ChEBI" id="CHEBI:456216"/>
        <dbReference type="EC" id="7.2.2.8"/>
    </reaction>
</comment>
<evidence type="ECO:0000256" key="16">
    <source>
        <dbReference type="ARBA" id="ARBA00023065"/>
    </source>
</evidence>
<evidence type="ECO:0000256" key="3">
    <source>
        <dbReference type="ARBA" id="ARBA00012517"/>
    </source>
</evidence>
<evidence type="ECO:0000256" key="7">
    <source>
        <dbReference type="ARBA" id="ARBA00022723"/>
    </source>
</evidence>
<evidence type="ECO:0000256" key="2">
    <source>
        <dbReference type="ARBA" id="ARBA00006024"/>
    </source>
</evidence>
<evidence type="ECO:0000256" key="18">
    <source>
        <dbReference type="ARBA" id="ARBA00029719"/>
    </source>
</evidence>
<dbReference type="FunFam" id="2.70.150.10:FF:000002">
    <property type="entry name" value="Copper-transporting ATPase 1, putative"/>
    <property type="match status" value="1"/>
</dbReference>
<evidence type="ECO:0000313" key="24">
    <source>
        <dbReference type="EMBL" id="CDS88367.1"/>
    </source>
</evidence>
<keyword evidence="13" id="KW-1278">Translocase</keyword>
<dbReference type="RefSeq" id="WP_011861457.1">
    <property type="nucleotide sequence ID" value="NZ_BAABSG010000001.1"/>
</dbReference>
<dbReference type="InterPro" id="IPR023299">
    <property type="entry name" value="ATPase_P-typ_cyto_dom_N"/>
</dbReference>
<dbReference type="PROSITE" id="PS50846">
    <property type="entry name" value="HMA_2"/>
    <property type="match status" value="2"/>
</dbReference>
<dbReference type="Pfam" id="PF00702">
    <property type="entry name" value="Hydrolase"/>
    <property type="match status" value="1"/>
</dbReference>
<keyword evidence="5" id="KW-0813">Transport</keyword>
<dbReference type="NCBIfam" id="TIGR01525">
    <property type="entry name" value="ATPase-IB_hvy"/>
    <property type="match status" value="1"/>
</dbReference>
<dbReference type="EC" id="7.2.2.8" evidence="3"/>
<dbReference type="EMBL" id="LK932994">
    <property type="protein sequence ID" value="CDT16079.1"/>
    <property type="molecule type" value="Genomic_DNA"/>
</dbReference>
<feature type="domain" description="HMA" evidence="22">
    <location>
        <begin position="78"/>
        <end position="144"/>
    </location>
</feature>
<dbReference type="Pfam" id="PF00122">
    <property type="entry name" value="E1-E2_ATPase"/>
    <property type="match status" value="1"/>
</dbReference>
<keyword evidence="6 21" id="KW-0812">Transmembrane</keyword>
<dbReference type="GO" id="GO:0005886">
    <property type="term" value="C:plasma membrane"/>
    <property type="evidence" value="ECO:0007669"/>
    <property type="project" value="UniProtKB-SubCell"/>
</dbReference>
<evidence type="ECO:0000256" key="13">
    <source>
        <dbReference type="ARBA" id="ARBA00022967"/>
    </source>
</evidence>
<evidence type="ECO:0000256" key="11">
    <source>
        <dbReference type="ARBA" id="ARBA00022840"/>
    </source>
</evidence>
<sequence>MSSNKVVESYKITGMTCAACAKAVERVTKKMDGVYDQSVNIATEKLKIEYDNSKVNFDDIKQVVEKAGYGIIKEESNKKIDMKIDGMTCAACAKAVERVVKKLDGVESISVNIATDKANIDYDPSKVKLSQIKAAIEKAGYKPIEEVRNKVDVDEDKLRKEREMKSLFVKFIVAIVFAVPLFYIAMGPMIIKPIGPWPLPEIINPMTNTFNYALIQLILVIPVMIAGYKFYINGFKSLFSLSPNMDSLVAIGTLAAFLYSLYTTLQIANGQIQGMHHHQLYYESAGIIIALILLGKYLESKSKGKTSEAIKKLMGLQPKTAIVLVDGKEVETPIEEVEIGDILLVKPGTKIPVDGVVIEGYTSVDESMLTGESIPVEKNVGSKVTGASINKNGVIKFKAEKIGGDTALAQIIKLVEDAQGTKAPIAKLADTVSGYFVPIVIAIAVVASLLWFLIGGKDIVFVLTIFISVLVIACPCALGLATPTAIMVGTGKGAENGILIKGGEALESAHKVNTVIFDKTGTITEGKPKVTDIVLNNNVKEEYLIKIASSAEKGSEHPLGEAIVKYGEEKNIKFEKVDNFKAIPGAGIQVTINDESILLGNRKLMNDNNIKLGDLEEKSNILASQGKTPMYIAVDGNLSGIIAVADVVKESSKKAIEILHDMGIKVAMVTGDNAKTANAIANQVGIDMVLAEVLPEDKSKEVEKLQNQGKFVAMVGDGINDAPALAKADIGIAIGSGTDVAIESADIVLMKSDLIDVPTAIKLSHETIKNIKQNLFWAFGYNTIGIPVAAGILYVFGGPLLNPMIAAAAMSLSSVSVVSNALRLKNFKAYKRD</sequence>
<dbReference type="PATRIC" id="fig|1496.854.peg.2515"/>